<comment type="caution">
    <text evidence="3">The sequence shown here is derived from an EMBL/GenBank/DDBJ whole genome shotgun (WGS) entry which is preliminary data.</text>
</comment>
<sequence length="242" mass="26110">MKYLISAATLFTSAALLGSGCLPSAQPETSPLPAEQPKQEVQTNTENMMGGDMMNTGESNTPSSDQTTGEGMMGEETTEGMTAEMTEHVDLAAIDDTWGSYTNRAGTFSFRYPTRGRYAPEWEVSYIATDDTNLSGDCYTGNGSSRGTQSMLSVNGTSFCHTKTDDPGAGQHYYSDYYLANVAGTRVLFTFTKHLVNGDMYDDVSCHGKIVLSVGDSFCAQFDEAIYEATLDQSMNTFVVAG</sequence>
<feature type="region of interest" description="Disordered" evidence="1">
    <location>
        <begin position="47"/>
        <end position="74"/>
    </location>
</feature>
<name>A0A2H0BT06_9BACT</name>
<feature type="signal peptide" evidence="2">
    <location>
        <begin position="1"/>
        <end position="18"/>
    </location>
</feature>
<protein>
    <submittedName>
        <fullName evidence="3">Uncharacterized protein</fullName>
    </submittedName>
</protein>
<dbReference type="Proteomes" id="UP000231581">
    <property type="component" value="Unassembled WGS sequence"/>
</dbReference>
<evidence type="ECO:0000313" key="4">
    <source>
        <dbReference type="Proteomes" id="UP000231581"/>
    </source>
</evidence>
<organism evidence="3 4">
    <name type="scientific">Candidatus Uhrbacteria bacterium CG22_combo_CG10-13_8_21_14_all_47_17</name>
    <dbReference type="NCBI Taxonomy" id="1975041"/>
    <lineage>
        <taxon>Bacteria</taxon>
        <taxon>Candidatus Uhriibacteriota</taxon>
    </lineage>
</organism>
<feature type="compositionally biased region" description="Polar residues" evidence="1">
    <location>
        <begin position="56"/>
        <end position="66"/>
    </location>
</feature>
<dbReference type="EMBL" id="PCSZ01000078">
    <property type="protein sequence ID" value="PIP60180.1"/>
    <property type="molecule type" value="Genomic_DNA"/>
</dbReference>
<dbReference type="PROSITE" id="PS51257">
    <property type="entry name" value="PROKAR_LIPOPROTEIN"/>
    <property type="match status" value="1"/>
</dbReference>
<accession>A0A2H0BT06</accession>
<keyword evidence="2" id="KW-0732">Signal</keyword>
<dbReference type="AlphaFoldDB" id="A0A2H0BT06"/>
<feature type="chain" id="PRO_5013715361" evidence="2">
    <location>
        <begin position="19"/>
        <end position="242"/>
    </location>
</feature>
<gene>
    <name evidence="3" type="ORF">COX00_04630</name>
</gene>
<evidence type="ECO:0000313" key="3">
    <source>
        <dbReference type="EMBL" id="PIP60180.1"/>
    </source>
</evidence>
<evidence type="ECO:0000256" key="2">
    <source>
        <dbReference type="SAM" id="SignalP"/>
    </source>
</evidence>
<evidence type="ECO:0000256" key="1">
    <source>
        <dbReference type="SAM" id="MobiDB-lite"/>
    </source>
</evidence>
<reference evidence="3 4" key="1">
    <citation type="submission" date="2017-09" db="EMBL/GenBank/DDBJ databases">
        <title>Depth-based differentiation of microbial function through sediment-hosted aquifers and enrichment of novel symbionts in the deep terrestrial subsurface.</title>
        <authorList>
            <person name="Probst A.J."/>
            <person name="Ladd B."/>
            <person name="Jarett J.K."/>
            <person name="Geller-Mcgrath D.E."/>
            <person name="Sieber C.M."/>
            <person name="Emerson J.B."/>
            <person name="Anantharaman K."/>
            <person name="Thomas B.C."/>
            <person name="Malmstrom R."/>
            <person name="Stieglmeier M."/>
            <person name="Klingl A."/>
            <person name="Woyke T."/>
            <person name="Ryan C.M."/>
            <person name="Banfield J.F."/>
        </authorList>
    </citation>
    <scope>NUCLEOTIDE SEQUENCE [LARGE SCALE GENOMIC DNA]</scope>
    <source>
        <strain evidence="3">CG22_combo_CG10-13_8_21_14_all_47_17</strain>
    </source>
</reference>
<proteinExistence type="predicted"/>